<gene>
    <name evidence="2" type="ORF">PsYK624_146830</name>
</gene>
<evidence type="ECO:0000256" key="1">
    <source>
        <dbReference type="SAM" id="MobiDB-lite"/>
    </source>
</evidence>
<reference evidence="2 3" key="1">
    <citation type="submission" date="2021-08" db="EMBL/GenBank/DDBJ databases">
        <title>Draft Genome Sequence of Phanerochaete sordida strain YK-624.</title>
        <authorList>
            <person name="Mori T."/>
            <person name="Dohra H."/>
            <person name="Suzuki T."/>
            <person name="Kawagishi H."/>
            <person name="Hirai H."/>
        </authorList>
    </citation>
    <scope>NUCLEOTIDE SEQUENCE [LARGE SCALE GENOMIC DNA]</scope>
    <source>
        <strain evidence="2 3">YK-624</strain>
    </source>
</reference>
<dbReference type="AlphaFoldDB" id="A0A9P3GNW2"/>
<accession>A0A9P3GNW2</accession>
<sequence>MHYVIASALTWRAREQYNRRRDASSCSTATSPSIAHARSLSSSEVCRKAYDRAVCSRRTSCARHEEQPTVKLAAPLPVLLSALSTACQHPRDASQPSRLAATCITGTPCRPFGSRGRGPRRFANQLMNRDSTQPFHRPQRAKPELIMPASYAHEPTPVQHASSRASDCHRLRAGHFHVTGPRDFERARTASCGAVANPRYSFMPRCNDNSGHSRGSNIPCIPVLASGSAAQHHHRDLEARTPAYHLHSWPQHHRKAKLVPDDRGHLD</sequence>
<dbReference type="Proteomes" id="UP000703269">
    <property type="component" value="Unassembled WGS sequence"/>
</dbReference>
<evidence type="ECO:0000313" key="2">
    <source>
        <dbReference type="EMBL" id="GJE98451.1"/>
    </source>
</evidence>
<organism evidence="2 3">
    <name type="scientific">Phanerochaete sordida</name>
    <dbReference type="NCBI Taxonomy" id="48140"/>
    <lineage>
        <taxon>Eukaryota</taxon>
        <taxon>Fungi</taxon>
        <taxon>Dikarya</taxon>
        <taxon>Basidiomycota</taxon>
        <taxon>Agaricomycotina</taxon>
        <taxon>Agaricomycetes</taxon>
        <taxon>Polyporales</taxon>
        <taxon>Phanerochaetaceae</taxon>
        <taxon>Phanerochaete</taxon>
    </lineage>
</organism>
<name>A0A9P3GNW2_9APHY</name>
<keyword evidence="3" id="KW-1185">Reference proteome</keyword>
<protein>
    <submittedName>
        <fullName evidence="2">Uncharacterized protein</fullName>
    </submittedName>
</protein>
<feature type="region of interest" description="Disordered" evidence="1">
    <location>
        <begin position="247"/>
        <end position="267"/>
    </location>
</feature>
<proteinExistence type="predicted"/>
<comment type="caution">
    <text evidence="2">The sequence shown here is derived from an EMBL/GenBank/DDBJ whole genome shotgun (WGS) entry which is preliminary data.</text>
</comment>
<feature type="compositionally biased region" description="Basic and acidic residues" evidence="1">
    <location>
        <begin position="258"/>
        <end position="267"/>
    </location>
</feature>
<dbReference type="EMBL" id="BPQB01000088">
    <property type="protein sequence ID" value="GJE98451.1"/>
    <property type="molecule type" value="Genomic_DNA"/>
</dbReference>
<evidence type="ECO:0000313" key="3">
    <source>
        <dbReference type="Proteomes" id="UP000703269"/>
    </source>
</evidence>